<gene>
    <name evidence="1" type="ORF">EKD16_18365</name>
</gene>
<name>A0A4P6Q8V1_9ACTN</name>
<dbReference type="Proteomes" id="UP000292235">
    <property type="component" value="Chromosome"/>
</dbReference>
<keyword evidence="2" id="KW-1185">Reference proteome</keyword>
<proteinExistence type="predicted"/>
<dbReference type="RefSeq" id="WP_131099443.1">
    <property type="nucleotide sequence ID" value="NZ_CP036455.1"/>
</dbReference>
<organism evidence="1 2">
    <name type="scientific">Streptomonospora litoralis</name>
    <dbReference type="NCBI Taxonomy" id="2498135"/>
    <lineage>
        <taxon>Bacteria</taxon>
        <taxon>Bacillati</taxon>
        <taxon>Actinomycetota</taxon>
        <taxon>Actinomycetes</taxon>
        <taxon>Streptosporangiales</taxon>
        <taxon>Nocardiopsidaceae</taxon>
        <taxon>Streptomonospora</taxon>
    </lineage>
</organism>
<accession>A0A4P6Q8V1</accession>
<evidence type="ECO:0000313" key="2">
    <source>
        <dbReference type="Proteomes" id="UP000292235"/>
    </source>
</evidence>
<protein>
    <recommendedName>
        <fullName evidence="3">DsrE/DsrF-like family protein</fullName>
    </recommendedName>
</protein>
<dbReference type="EMBL" id="CP036455">
    <property type="protein sequence ID" value="QBI55437.1"/>
    <property type="molecule type" value="Genomic_DNA"/>
</dbReference>
<evidence type="ECO:0008006" key="3">
    <source>
        <dbReference type="Google" id="ProtNLM"/>
    </source>
</evidence>
<sequence length="118" mass="12479">MSQAAVVVLADTESHADLGRAFNALVAVKESKQYGDDDRLIFDGAGTKWPGVLSDPGHMAHKLYEEVADVVAGACGYCANAFEAEGHVHEAGIAVLDEFEGHPSFRNLIAGGYAVITF</sequence>
<dbReference type="OrthoDB" id="9807925at2"/>
<evidence type="ECO:0000313" key="1">
    <source>
        <dbReference type="EMBL" id="QBI55437.1"/>
    </source>
</evidence>
<reference evidence="1 2" key="1">
    <citation type="submission" date="2019-02" db="EMBL/GenBank/DDBJ databases">
        <authorList>
            <person name="Khodamoradi S."/>
            <person name="Hahnke R.L."/>
            <person name="Kaempfer P."/>
            <person name="Schumann P."/>
            <person name="Rohde M."/>
            <person name="Steinert M."/>
            <person name="Luzhetskyy A."/>
            <person name="Wink J."/>
            <person name="Ruckert C."/>
        </authorList>
    </citation>
    <scope>NUCLEOTIDE SEQUENCE [LARGE SCALE GENOMIC DNA]</scope>
    <source>
        <strain evidence="1 2">M2</strain>
    </source>
</reference>
<dbReference type="AlphaFoldDB" id="A0A4P6Q8V1"/>
<dbReference type="KEGG" id="strr:EKD16_18365"/>